<sequence>MADRIIVYWRDIPAQVIIRQGRKTAKRELSLRFTEAIDLCAMRSGAAETDAYLAEWRKGDPMPVSDDLQAEADRAAADLEGTYDQERLVALVKAGGREPA</sequence>
<evidence type="ECO:0000259" key="1">
    <source>
        <dbReference type="Pfam" id="PF13769"/>
    </source>
</evidence>
<evidence type="ECO:0000313" key="3">
    <source>
        <dbReference type="Proteomes" id="UP000316801"/>
    </source>
</evidence>
<gene>
    <name evidence="2" type="ORF">FNA46_08005</name>
</gene>
<keyword evidence="3" id="KW-1185">Reference proteome</keyword>
<dbReference type="InterPro" id="IPR025989">
    <property type="entry name" value="Virulence_F_dom"/>
</dbReference>
<organism evidence="2 3">
    <name type="scientific">Rhizobium straminoryzae</name>
    <dbReference type="NCBI Taxonomy" id="1387186"/>
    <lineage>
        <taxon>Bacteria</taxon>
        <taxon>Pseudomonadati</taxon>
        <taxon>Pseudomonadota</taxon>
        <taxon>Alphaproteobacteria</taxon>
        <taxon>Hyphomicrobiales</taxon>
        <taxon>Rhizobiaceae</taxon>
        <taxon>Rhizobium/Agrobacterium group</taxon>
        <taxon>Rhizobium</taxon>
    </lineage>
</organism>
<dbReference type="Proteomes" id="UP000316801">
    <property type="component" value="Unassembled WGS sequence"/>
</dbReference>
<protein>
    <recommendedName>
        <fullName evidence="1">Virulence factor domain-containing protein</fullName>
    </recommendedName>
</protein>
<evidence type="ECO:0000313" key="2">
    <source>
        <dbReference type="EMBL" id="TRL39868.1"/>
    </source>
</evidence>
<name>A0A549TD24_9HYPH</name>
<proteinExistence type="predicted"/>
<comment type="caution">
    <text evidence="2">The sequence shown here is derived from an EMBL/GenBank/DDBJ whole genome shotgun (WGS) entry which is preliminary data.</text>
</comment>
<accession>A0A549TD24</accession>
<dbReference type="Pfam" id="PF13769">
    <property type="entry name" value="Virulence_fact"/>
    <property type="match status" value="1"/>
</dbReference>
<dbReference type="AlphaFoldDB" id="A0A549TD24"/>
<dbReference type="EMBL" id="VJMG01000017">
    <property type="protein sequence ID" value="TRL39868.1"/>
    <property type="molecule type" value="Genomic_DNA"/>
</dbReference>
<dbReference type="RefSeq" id="WP_143124675.1">
    <property type="nucleotide sequence ID" value="NZ_VJMG01000017.1"/>
</dbReference>
<feature type="domain" description="Virulence factor" evidence="1">
    <location>
        <begin position="7"/>
        <end position="92"/>
    </location>
</feature>
<reference evidence="2 3" key="1">
    <citation type="submission" date="2019-07" db="EMBL/GenBank/DDBJ databases">
        <title>Ln-dependent methylotrophs.</title>
        <authorList>
            <person name="Tani A."/>
        </authorList>
    </citation>
    <scope>NUCLEOTIDE SEQUENCE [LARGE SCALE GENOMIC DNA]</scope>
    <source>
        <strain evidence="2 3">SM12</strain>
    </source>
</reference>